<reference evidence="3" key="2">
    <citation type="submission" date="2017-10" db="EMBL/GenBank/DDBJ databases">
        <title>Ladona fulva Genome sequencing and assembly.</title>
        <authorList>
            <person name="Murali S."/>
            <person name="Richards S."/>
            <person name="Bandaranaike D."/>
            <person name="Bellair M."/>
            <person name="Blankenburg K."/>
            <person name="Chao H."/>
            <person name="Dinh H."/>
            <person name="Doddapaneni H."/>
            <person name="Dugan-Rocha S."/>
            <person name="Elkadiri S."/>
            <person name="Gnanaolivu R."/>
            <person name="Hernandez B."/>
            <person name="Skinner E."/>
            <person name="Javaid M."/>
            <person name="Lee S."/>
            <person name="Li M."/>
            <person name="Ming W."/>
            <person name="Munidasa M."/>
            <person name="Muniz J."/>
            <person name="Nguyen L."/>
            <person name="Hughes D."/>
            <person name="Osuji N."/>
            <person name="Pu L.-L."/>
            <person name="Puazo M."/>
            <person name="Qu C."/>
            <person name="Quiroz J."/>
            <person name="Raj R."/>
            <person name="Weissenberger G."/>
            <person name="Xin Y."/>
            <person name="Zou X."/>
            <person name="Han Y."/>
            <person name="Worley K."/>
            <person name="Muzny D."/>
            <person name="Gibbs R."/>
        </authorList>
    </citation>
    <scope>NUCLEOTIDE SEQUENCE</scope>
    <source>
        <strain evidence="3">Sampled in the wild</strain>
    </source>
</reference>
<evidence type="ECO:0000259" key="2">
    <source>
        <dbReference type="Pfam" id="PF00112"/>
    </source>
</evidence>
<dbReference type="InterPro" id="IPR000668">
    <property type="entry name" value="Peptidase_C1A_C"/>
</dbReference>
<sequence length="89" mass="9596">MLLTEHGTVLANHGPVAVAVNAINWQNYVTGVIQYHCSGSPLSLNHAVQIVGYDLTAPVPHYIARNSWGPDFGDKGYLYLAIGGNICEM</sequence>
<protein>
    <recommendedName>
        <fullName evidence="2">Peptidase C1A papain C-terminal domain-containing protein</fullName>
    </recommendedName>
</protein>
<dbReference type="AlphaFoldDB" id="A0A8K0JVR2"/>
<gene>
    <name evidence="3" type="ORF">J437_LFUL004421</name>
</gene>
<keyword evidence="4" id="KW-1185">Reference proteome</keyword>
<accession>A0A8K0JVR2</accession>
<dbReference type="InterPro" id="IPR038765">
    <property type="entry name" value="Papain-like_cys_pep_sf"/>
</dbReference>
<dbReference type="GO" id="GO:0006508">
    <property type="term" value="P:proteolysis"/>
    <property type="evidence" value="ECO:0007669"/>
    <property type="project" value="InterPro"/>
</dbReference>
<evidence type="ECO:0000313" key="4">
    <source>
        <dbReference type="Proteomes" id="UP000792457"/>
    </source>
</evidence>
<proteinExistence type="inferred from homology"/>
<comment type="caution">
    <text evidence="3">The sequence shown here is derived from an EMBL/GenBank/DDBJ whole genome shotgun (WGS) entry which is preliminary data.</text>
</comment>
<reference evidence="3" key="1">
    <citation type="submission" date="2013-04" db="EMBL/GenBank/DDBJ databases">
        <authorList>
            <person name="Qu J."/>
            <person name="Murali S.C."/>
            <person name="Bandaranaike D."/>
            <person name="Bellair M."/>
            <person name="Blankenburg K."/>
            <person name="Chao H."/>
            <person name="Dinh H."/>
            <person name="Doddapaneni H."/>
            <person name="Downs B."/>
            <person name="Dugan-Rocha S."/>
            <person name="Elkadiri S."/>
            <person name="Gnanaolivu R.D."/>
            <person name="Hernandez B."/>
            <person name="Javaid M."/>
            <person name="Jayaseelan J.C."/>
            <person name="Lee S."/>
            <person name="Li M."/>
            <person name="Ming W."/>
            <person name="Munidasa M."/>
            <person name="Muniz J."/>
            <person name="Nguyen L."/>
            <person name="Ongeri F."/>
            <person name="Osuji N."/>
            <person name="Pu L.-L."/>
            <person name="Puazo M."/>
            <person name="Qu C."/>
            <person name="Quiroz J."/>
            <person name="Raj R."/>
            <person name="Weissenberger G."/>
            <person name="Xin Y."/>
            <person name="Zou X."/>
            <person name="Han Y."/>
            <person name="Richards S."/>
            <person name="Worley K."/>
            <person name="Muzny D."/>
            <person name="Gibbs R."/>
        </authorList>
    </citation>
    <scope>NUCLEOTIDE SEQUENCE</scope>
    <source>
        <strain evidence="3">Sampled in the wild</strain>
    </source>
</reference>
<dbReference type="PANTHER" id="PTHR12411">
    <property type="entry name" value="CYSTEINE PROTEASE FAMILY C1-RELATED"/>
    <property type="match status" value="1"/>
</dbReference>
<feature type="domain" description="Peptidase C1A papain C-terminal" evidence="2">
    <location>
        <begin position="9"/>
        <end position="88"/>
    </location>
</feature>
<evidence type="ECO:0000313" key="3">
    <source>
        <dbReference type="EMBL" id="KAG8223547.1"/>
    </source>
</evidence>
<dbReference type="SUPFAM" id="SSF54001">
    <property type="entry name" value="Cysteine proteinases"/>
    <property type="match status" value="1"/>
</dbReference>
<organism evidence="3 4">
    <name type="scientific">Ladona fulva</name>
    <name type="common">Scarce chaser dragonfly</name>
    <name type="synonym">Libellula fulva</name>
    <dbReference type="NCBI Taxonomy" id="123851"/>
    <lineage>
        <taxon>Eukaryota</taxon>
        <taxon>Metazoa</taxon>
        <taxon>Ecdysozoa</taxon>
        <taxon>Arthropoda</taxon>
        <taxon>Hexapoda</taxon>
        <taxon>Insecta</taxon>
        <taxon>Pterygota</taxon>
        <taxon>Palaeoptera</taxon>
        <taxon>Odonata</taxon>
        <taxon>Epiprocta</taxon>
        <taxon>Anisoptera</taxon>
        <taxon>Libelluloidea</taxon>
        <taxon>Libellulidae</taxon>
        <taxon>Ladona</taxon>
    </lineage>
</organism>
<dbReference type="EMBL" id="KZ308165">
    <property type="protein sequence ID" value="KAG8223547.1"/>
    <property type="molecule type" value="Genomic_DNA"/>
</dbReference>
<dbReference type="Pfam" id="PF00112">
    <property type="entry name" value="Peptidase_C1"/>
    <property type="match status" value="1"/>
</dbReference>
<dbReference type="InterPro" id="IPR025660">
    <property type="entry name" value="Pept_his_AS"/>
</dbReference>
<dbReference type="GO" id="GO:0008234">
    <property type="term" value="F:cysteine-type peptidase activity"/>
    <property type="evidence" value="ECO:0007669"/>
    <property type="project" value="InterPro"/>
</dbReference>
<dbReference type="Gene3D" id="3.90.70.10">
    <property type="entry name" value="Cysteine proteinases"/>
    <property type="match status" value="1"/>
</dbReference>
<name>A0A8K0JVR2_LADFU</name>
<comment type="similarity">
    <text evidence="1">Belongs to the peptidase C1 family.</text>
</comment>
<evidence type="ECO:0000256" key="1">
    <source>
        <dbReference type="ARBA" id="ARBA00008455"/>
    </source>
</evidence>
<dbReference type="Proteomes" id="UP000792457">
    <property type="component" value="Unassembled WGS sequence"/>
</dbReference>
<dbReference type="OrthoDB" id="498368at2759"/>
<dbReference type="PROSITE" id="PS00639">
    <property type="entry name" value="THIOL_PROTEASE_HIS"/>
    <property type="match status" value="1"/>
</dbReference>
<dbReference type="InterPro" id="IPR013128">
    <property type="entry name" value="Peptidase_C1A"/>
</dbReference>